<evidence type="ECO:0000313" key="3">
    <source>
        <dbReference type="EMBL" id="MEQ2173325.1"/>
    </source>
</evidence>
<evidence type="ECO:0000313" key="4">
    <source>
        <dbReference type="Proteomes" id="UP001476798"/>
    </source>
</evidence>
<accession>A0ABV0NPV6</accession>
<dbReference type="PANTHER" id="PTHR16228">
    <property type="entry name" value="DIVALENT CATION TRANSPORTER SOLUTE CARRIER FAMILY 41"/>
    <property type="match status" value="1"/>
</dbReference>
<dbReference type="EMBL" id="JAHRIO010045078">
    <property type="protein sequence ID" value="MEQ2173325.1"/>
    <property type="molecule type" value="Genomic_DNA"/>
</dbReference>
<keyword evidence="1" id="KW-0472">Membrane</keyword>
<comment type="function">
    <text evidence="1">Acts as a magnesium transporter.</text>
</comment>
<comment type="subcellular location">
    <subcellularLocation>
        <location evidence="1">Membrane</location>
        <topology evidence="1">Multi-pass membrane protein</topology>
    </subcellularLocation>
</comment>
<gene>
    <name evidence="3" type="ORF">GOODEAATRI_031010</name>
</gene>
<keyword evidence="1" id="KW-0460">Magnesium</keyword>
<keyword evidence="1" id="KW-0406">Ion transport</keyword>
<reference evidence="3 4" key="1">
    <citation type="submission" date="2021-06" db="EMBL/GenBank/DDBJ databases">
        <authorList>
            <person name="Palmer J.M."/>
        </authorList>
    </citation>
    <scope>NUCLEOTIDE SEQUENCE [LARGE SCALE GENOMIC DNA]</scope>
    <source>
        <strain evidence="3 4">GA_2019</strain>
        <tissue evidence="3">Muscle</tissue>
    </source>
</reference>
<dbReference type="InterPro" id="IPR045349">
    <property type="entry name" value="SLC41A1-3"/>
</dbReference>
<keyword evidence="1" id="KW-0813">Transport</keyword>
<comment type="caution">
    <text evidence="1">Lacks conserved residue(s) required for the propagation of feature annotation.</text>
</comment>
<evidence type="ECO:0000256" key="2">
    <source>
        <dbReference type="SAM" id="MobiDB-lite"/>
    </source>
</evidence>
<sequence length="123" mass="13601">MISALLRTEGRSSMSWVCTVPQNTACPLETKYNDYANPLVCAVFVAMCPVWVLIARKIPATREVLYSGWEPVIIAMAISRRQPGGSSGQSNLHLSPHEWAANGGSQPHPQEVSHTVHFIFRLQ</sequence>
<keyword evidence="4" id="KW-1185">Reference proteome</keyword>
<proteinExistence type="inferred from homology"/>
<protein>
    <recommendedName>
        <fullName evidence="1">Solute carrier family 41 member</fullName>
    </recommendedName>
</protein>
<comment type="similarity">
    <text evidence="1">Belongs to the SLC41A transporter family.</text>
</comment>
<keyword evidence="1" id="KW-1133">Transmembrane helix</keyword>
<dbReference type="Proteomes" id="UP001476798">
    <property type="component" value="Unassembled WGS sequence"/>
</dbReference>
<feature type="region of interest" description="Disordered" evidence="2">
    <location>
        <begin position="84"/>
        <end position="110"/>
    </location>
</feature>
<dbReference type="PANTHER" id="PTHR16228:SF23">
    <property type="entry name" value="SOLUTE CARRIER FAMILY 41 MEMBER 1"/>
    <property type="match status" value="1"/>
</dbReference>
<comment type="caution">
    <text evidence="3">The sequence shown here is derived from an EMBL/GenBank/DDBJ whole genome shotgun (WGS) entry which is preliminary data.</text>
</comment>
<evidence type="ECO:0000256" key="1">
    <source>
        <dbReference type="RuleBase" id="RU369007"/>
    </source>
</evidence>
<keyword evidence="1" id="KW-0812">Transmembrane</keyword>
<feature type="transmembrane region" description="Helical" evidence="1">
    <location>
        <begin position="35"/>
        <end position="54"/>
    </location>
</feature>
<organism evidence="3 4">
    <name type="scientific">Goodea atripinnis</name>
    <dbReference type="NCBI Taxonomy" id="208336"/>
    <lineage>
        <taxon>Eukaryota</taxon>
        <taxon>Metazoa</taxon>
        <taxon>Chordata</taxon>
        <taxon>Craniata</taxon>
        <taxon>Vertebrata</taxon>
        <taxon>Euteleostomi</taxon>
        <taxon>Actinopterygii</taxon>
        <taxon>Neopterygii</taxon>
        <taxon>Teleostei</taxon>
        <taxon>Neoteleostei</taxon>
        <taxon>Acanthomorphata</taxon>
        <taxon>Ovalentaria</taxon>
        <taxon>Atherinomorphae</taxon>
        <taxon>Cyprinodontiformes</taxon>
        <taxon>Goodeidae</taxon>
        <taxon>Goodea</taxon>
    </lineage>
</organism>
<name>A0ABV0NPV6_9TELE</name>